<dbReference type="Gramene" id="KRH25305">
    <property type="protein sequence ID" value="KRH25305"/>
    <property type="gene ID" value="GLYMA_12G093700"/>
</dbReference>
<dbReference type="InParanoid" id="K7LTW9"/>
<dbReference type="OMA" id="AGIWPSK"/>
<evidence type="ECO:0000256" key="2">
    <source>
        <dbReference type="ARBA" id="ARBA00023136"/>
    </source>
</evidence>
<dbReference type="Proteomes" id="UP000008827">
    <property type="component" value="Chromosome 12"/>
</dbReference>
<dbReference type="eggNOG" id="ENOG502SSR7">
    <property type="taxonomic scope" value="Eukaryota"/>
</dbReference>
<keyword evidence="2 3" id="KW-0472">Membrane</keyword>
<dbReference type="EnsemblPlants" id="KRH25305">
    <property type="protein sequence ID" value="KRH25305"/>
    <property type="gene ID" value="GLYMA_12G093700"/>
</dbReference>
<keyword evidence="6" id="KW-1185">Reference proteome</keyword>
<accession>K7LTW9</accession>
<evidence type="ECO:0000313" key="6">
    <source>
        <dbReference type="Proteomes" id="UP000008827"/>
    </source>
</evidence>
<keyword evidence="3" id="KW-0812">Transmembrane</keyword>
<evidence type="ECO:0000256" key="3">
    <source>
        <dbReference type="SAM" id="Phobius"/>
    </source>
</evidence>
<keyword evidence="3" id="KW-1133">Transmembrane helix</keyword>
<comment type="subcellular location">
    <subcellularLocation>
        <location evidence="1">Membrane</location>
    </subcellularLocation>
</comment>
<dbReference type="OrthoDB" id="1708017at2759"/>
<dbReference type="PaxDb" id="3847-GLYMA12G09900.2"/>
<organism evidence="4">
    <name type="scientific">Glycine max</name>
    <name type="common">Soybean</name>
    <name type="synonym">Glycine hispida</name>
    <dbReference type="NCBI Taxonomy" id="3847"/>
    <lineage>
        <taxon>Eukaryota</taxon>
        <taxon>Viridiplantae</taxon>
        <taxon>Streptophyta</taxon>
        <taxon>Embryophyta</taxon>
        <taxon>Tracheophyta</taxon>
        <taxon>Spermatophyta</taxon>
        <taxon>Magnoliopsida</taxon>
        <taxon>eudicotyledons</taxon>
        <taxon>Gunneridae</taxon>
        <taxon>Pentapetalae</taxon>
        <taxon>rosids</taxon>
        <taxon>fabids</taxon>
        <taxon>Fabales</taxon>
        <taxon>Fabaceae</taxon>
        <taxon>Papilionoideae</taxon>
        <taxon>50 kb inversion clade</taxon>
        <taxon>NPAAA clade</taxon>
        <taxon>indigoferoid/millettioid clade</taxon>
        <taxon>Phaseoleae</taxon>
        <taxon>Glycine</taxon>
        <taxon>Glycine subgen. Soja</taxon>
    </lineage>
</organism>
<protein>
    <recommendedName>
        <fullName evidence="7">Late embryogenesis abundant protein LEA-2 subgroup domain-containing protein</fullName>
    </recommendedName>
</protein>
<dbReference type="PANTHER" id="PTHR31415">
    <property type="entry name" value="OS05G0367900 PROTEIN"/>
    <property type="match status" value="1"/>
</dbReference>
<reference evidence="4 5" key="1">
    <citation type="journal article" date="2010" name="Nature">
        <title>Genome sequence of the palaeopolyploid soybean.</title>
        <authorList>
            <person name="Schmutz J."/>
            <person name="Cannon S.B."/>
            <person name="Schlueter J."/>
            <person name="Ma J."/>
            <person name="Mitros T."/>
            <person name="Nelson W."/>
            <person name="Hyten D.L."/>
            <person name="Song Q."/>
            <person name="Thelen J.J."/>
            <person name="Cheng J."/>
            <person name="Xu D."/>
            <person name="Hellsten U."/>
            <person name="May G.D."/>
            <person name="Yu Y."/>
            <person name="Sakurai T."/>
            <person name="Umezawa T."/>
            <person name="Bhattacharyya M.K."/>
            <person name="Sandhu D."/>
            <person name="Valliyodan B."/>
            <person name="Lindquist E."/>
            <person name="Peto M."/>
            <person name="Grant D."/>
            <person name="Shu S."/>
            <person name="Goodstein D."/>
            <person name="Barry K."/>
            <person name="Futrell-Griggs M."/>
            <person name="Abernathy B."/>
            <person name="Du J."/>
            <person name="Tian Z."/>
            <person name="Zhu L."/>
            <person name="Gill N."/>
            <person name="Joshi T."/>
            <person name="Libault M."/>
            <person name="Sethuraman A."/>
            <person name="Zhang X.-C."/>
            <person name="Shinozaki K."/>
            <person name="Nguyen H.T."/>
            <person name="Wing R.A."/>
            <person name="Cregan P."/>
            <person name="Specht J."/>
            <person name="Grimwood J."/>
            <person name="Rokhsar D."/>
            <person name="Stacey G."/>
            <person name="Shoemaker R.C."/>
            <person name="Jackson S.A."/>
        </authorList>
    </citation>
    <scope>NUCLEOTIDE SEQUENCE [LARGE SCALE GENOMIC DNA]</scope>
    <source>
        <strain evidence="5">cv. Williams 82</strain>
        <tissue evidence="4">Callus</tissue>
    </source>
</reference>
<evidence type="ECO:0008006" key="7">
    <source>
        <dbReference type="Google" id="ProtNLM"/>
    </source>
</evidence>
<reference evidence="4" key="3">
    <citation type="submission" date="2018-07" db="EMBL/GenBank/DDBJ databases">
        <title>WGS assembly of Glycine max.</title>
        <authorList>
            <person name="Schmutz J."/>
            <person name="Cannon S."/>
            <person name="Schlueter J."/>
            <person name="Ma J."/>
            <person name="Mitros T."/>
            <person name="Nelson W."/>
            <person name="Hyten D."/>
            <person name="Song Q."/>
            <person name="Thelen J."/>
            <person name="Cheng J."/>
            <person name="Xu D."/>
            <person name="Hellsten U."/>
            <person name="May G."/>
            <person name="Yu Y."/>
            <person name="Sakurai T."/>
            <person name="Umezawa T."/>
            <person name="Bhattacharyya M."/>
            <person name="Sandhu D."/>
            <person name="Valliyodan B."/>
            <person name="Lindquist E."/>
            <person name="Peto M."/>
            <person name="Grant D."/>
            <person name="Shu S."/>
            <person name="Goodstein D."/>
            <person name="Barry K."/>
            <person name="Futrell-Griggs M."/>
            <person name="Abernathy B."/>
            <person name="Du J."/>
            <person name="Tian Z."/>
            <person name="Zhu L."/>
            <person name="Gill N."/>
            <person name="Joshi T."/>
            <person name="Libault M."/>
            <person name="Sethuraman A."/>
            <person name="Zhang X."/>
            <person name="Shinozaki K."/>
            <person name="Nguyen H."/>
            <person name="Wing R."/>
            <person name="Cregan P."/>
            <person name="Specht J."/>
            <person name="Grimwood J."/>
            <person name="Rokhsar D."/>
            <person name="Stacey G."/>
            <person name="Shoemaker R."/>
            <person name="Jackson S."/>
        </authorList>
    </citation>
    <scope>NUCLEOTIDE SEQUENCE</scope>
    <source>
        <tissue evidence="4">Callus</tissue>
    </source>
</reference>
<name>K7LTW9_SOYBN</name>
<dbReference type="InterPro" id="IPR044839">
    <property type="entry name" value="NDR1-like"/>
</dbReference>
<sequence>MTPTNNTPTTRCCGNSFFRRLTLVLVSIFVIIMAIISIAWLAMHPHDPGFRLTSLSVTNFALSDSQVRGKYEVGLTITNPNKIKAQVVLHRVHTLRLYGEEWHSMAAVQQQQQTVFMEKFTNKSVKVDMEVRDSRQKVVPDVLFKNWTKGVVNFNMVVLGVKVRFQSGIWPSMDKLFDVQCMNLDVEFLSPTKDTGKLLGIGKNCHTVNARGTARSRK</sequence>
<gene>
    <name evidence="4" type="ORF">GLYMA_12G093700</name>
</gene>
<dbReference type="GO" id="GO:0016020">
    <property type="term" value="C:membrane"/>
    <property type="evidence" value="ECO:0007669"/>
    <property type="project" value="UniProtKB-SubCell"/>
</dbReference>
<evidence type="ECO:0000313" key="5">
    <source>
        <dbReference type="EnsemblPlants" id="KRH25305"/>
    </source>
</evidence>
<evidence type="ECO:0000256" key="1">
    <source>
        <dbReference type="ARBA" id="ARBA00004370"/>
    </source>
</evidence>
<dbReference type="EMBL" id="CM000845">
    <property type="protein sequence ID" value="KRH25305.1"/>
    <property type="molecule type" value="Genomic_DNA"/>
</dbReference>
<dbReference type="GO" id="GO:0098542">
    <property type="term" value="P:defense response to other organism"/>
    <property type="evidence" value="ECO:0007669"/>
    <property type="project" value="InterPro"/>
</dbReference>
<feature type="transmembrane region" description="Helical" evidence="3">
    <location>
        <begin position="21"/>
        <end position="43"/>
    </location>
</feature>
<dbReference type="PANTHER" id="PTHR31415:SF4">
    <property type="entry name" value="NDR1_HIN1-LIKE PROTEIN 3"/>
    <property type="match status" value="1"/>
</dbReference>
<evidence type="ECO:0000313" key="4">
    <source>
        <dbReference type="EMBL" id="KRH25305.1"/>
    </source>
</evidence>
<dbReference type="AlphaFoldDB" id="K7LTW9"/>
<dbReference type="HOGENOM" id="CLU_051752_8_1_1"/>
<proteinExistence type="predicted"/>
<reference evidence="5" key="2">
    <citation type="submission" date="2018-02" db="UniProtKB">
        <authorList>
            <consortium name="EnsemblPlants"/>
        </authorList>
    </citation>
    <scope>IDENTIFICATION</scope>
    <source>
        <strain evidence="5">Williams 82</strain>
    </source>
</reference>